<dbReference type="GO" id="GO:0016567">
    <property type="term" value="P:protein ubiquitination"/>
    <property type="evidence" value="ECO:0007669"/>
    <property type="project" value="UniProtKB-ARBA"/>
</dbReference>
<evidence type="ECO:0000256" key="2">
    <source>
        <dbReference type="ARBA" id="ARBA00004906"/>
    </source>
</evidence>
<dbReference type="AlphaFoldDB" id="A0A2Y9S0X2"/>
<evidence type="ECO:0000259" key="17">
    <source>
        <dbReference type="PROSITE" id="PS50181"/>
    </source>
</evidence>
<organism evidence="18 19">
    <name type="scientific">Physeter macrocephalus</name>
    <name type="common">Sperm whale</name>
    <name type="synonym">Physeter catodon</name>
    <dbReference type="NCBI Taxonomy" id="9755"/>
    <lineage>
        <taxon>Eukaryota</taxon>
        <taxon>Metazoa</taxon>
        <taxon>Chordata</taxon>
        <taxon>Craniata</taxon>
        <taxon>Vertebrata</taxon>
        <taxon>Euteleostomi</taxon>
        <taxon>Mammalia</taxon>
        <taxon>Eutheria</taxon>
        <taxon>Laurasiatheria</taxon>
        <taxon>Artiodactyla</taxon>
        <taxon>Whippomorpha</taxon>
        <taxon>Cetacea</taxon>
        <taxon>Odontoceti</taxon>
        <taxon>Physeteridae</taxon>
        <taxon>Physeter</taxon>
    </lineage>
</organism>
<keyword evidence="4" id="KW-0597">Phosphoprotein</keyword>
<dbReference type="GO" id="GO:0031146">
    <property type="term" value="P:SCF-dependent proteasomal ubiquitin-dependent protein catabolic process"/>
    <property type="evidence" value="ECO:0007669"/>
    <property type="project" value="UniProtKB-ARBA"/>
</dbReference>
<dbReference type="Pfam" id="PF12937">
    <property type="entry name" value="F-box-like"/>
    <property type="match status" value="1"/>
</dbReference>
<evidence type="ECO:0000256" key="10">
    <source>
        <dbReference type="ARBA" id="ARBA00022860"/>
    </source>
</evidence>
<keyword evidence="8" id="KW-0106">Calcium</keyword>
<dbReference type="InParanoid" id="A0A2Y9S0X2"/>
<dbReference type="Gene3D" id="3.80.10.10">
    <property type="entry name" value="Ribonuclease Inhibitor"/>
    <property type="match status" value="3"/>
</dbReference>
<name>A0A2Y9S0X2_PHYMC</name>
<keyword evidence="18" id="KW-1185">Reference proteome</keyword>
<keyword evidence="10" id="KW-0112">Calmodulin-binding</keyword>
<keyword evidence="6" id="KW-0677">Repeat</keyword>
<dbReference type="PROSITE" id="PS50181">
    <property type="entry name" value="FBOX"/>
    <property type="match status" value="1"/>
</dbReference>
<dbReference type="FunFam" id="1.20.1280.50:FF:000013">
    <property type="entry name" value="F-box/LRR-repeat protein 20 isoform X1"/>
    <property type="match status" value="1"/>
</dbReference>
<keyword evidence="5" id="KW-0433">Leucine-rich repeat</keyword>
<dbReference type="SMART" id="SM00367">
    <property type="entry name" value="LRR_CC"/>
    <property type="match status" value="11"/>
</dbReference>
<protein>
    <recommendedName>
        <fullName evidence="15">F-box/LRR-repeat protein 2</fullName>
    </recommendedName>
    <alternativeName>
        <fullName evidence="16">F-box and leucine-rich repeat protein 2</fullName>
    </alternativeName>
</protein>
<dbReference type="CDD" id="cd22115">
    <property type="entry name" value="F-box_FBXL2-like"/>
    <property type="match status" value="1"/>
</dbReference>
<reference evidence="19" key="1">
    <citation type="submission" date="2025-08" db="UniProtKB">
        <authorList>
            <consortium name="RefSeq"/>
        </authorList>
    </citation>
    <scope>IDENTIFICATION</scope>
    <source>
        <tissue evidence="19">Muscle</tissue>
    </source>
</reference>
<sequence>MEVFSNNDEGLINKKLPKELLLRIFSFLDIVTLCRCAQISKAWNILALDGSNWQRIDLFNFQTDVEGRVVENISKRCGGFLRKLSLRGCIGVGDSSLKTFAQNCRNIEHLNLNGCTKITDSTCYSLSRFCSKLKHLDLTSCVSITNSSLKGISEGCRHLEYLNLSWCDQITKDGIEALVRGCRSLRALLLRGCTQLEDEALKHIQNYCHELVSLNLQSCSRVTDEGVVQICRGCHRLQALCLSGCGNLTDASLTALALNCPRLQILEAARCSHLTDAGFTLLARNCHDLEKMDLEECILITDSTLIQLSIHCPKLQALGSLPDLEIPWTWDSHPFGSVASCVHGTRPSTSSLRSAGPPQRQSLSHCELITDDGILHLSNSPCGHERLRVLELDNCLLITDVALEHLENCRGLERLELYDCQQVTRAGIKRMRAQLPHVKVHAYFAPVTPPTAVGGSGQRLCRCCVIL</sequence>
<evidence type="ECO:0000256" key="15">
    <source>
        <dbReference type="ARBA" id="ARBA00070275"/>
    </source>
</evidence>
<dbReference type="FunCoup" id="A0A2Y9S0X2">
    <property type="interactions" value="2467"/>
</dbReference>
<dbReference type="OrthoDB" id="9671571at2759"/>
<dbReference type="GO" id="GO:0016020">
    <property type="term" value="C:membrane"/>
    <property type="evidence" value="ECO:0007669"/>
    <property type="project" value="UniProtKB-SubCell"/>
</dbReference>
<keyword evidence="9" id="KW-0832">Ubl conjugation</keyword>
<keyword evidence="12" id="KW-0449">Lipoprotein</keyword>
<dbReference type="GO" id="GO:0005737">
    <property type="term" value="C:cytoplasm"/>
    <property type="evidence" value="ECO:0007669"/>
    <property type="project" value="TreeGrafter"/>
</dbReference>
<dbReference type="InterPro" id="IPR001810">
    <property type="entry name" value="F-box_dom"/>
</dbReference>
<dbReference type="GeneID" id="102991080"/>
<evidence type="ECO:0000256" key="14">
    <source>
        <dbReference type="ARBA" id="ARBA00065449"/>
    </source>
</evidence>
<evidence type="ECO:0000256" key="4">
    <source>
        <dbReference type="ARBA" id="ARBA00022553"/>
    </source>
</evidence>
<proteinExistence type="predicted"/>
<keyword evidence="13" id="KW-0636">Prenylation</keyword>
<comment type="pathway">
    <text evidence="2">Protein modification; protein ubiquitination.</text>
</comment>
<dbReference type="InterPro" id="IPR032675">
    <property type="entry name" value="LRR_dom_sf"/>
</dbReference>
<evidence type="ECO:0000256" key="5">
    <source>
        <dbReference type="ARBA" id="ARBA00022614"/>
    </source>
</evidence>
<keyword evidence="7" id="KW-0833">Ubl conjugation pathway</keyword>
<dbReference type="InterPro" id="IPR006553">
    <property type="entry name" value="Leu-rich_rpt_Cys-con_subtyp"/>
</dbReference>
<feature type="domain" description="F-box" evidence="17">
    <location>
        <begin position="10"/>
        <end position="56"/>
    </location>
</feature>
<evidence type="ECO:0000313" key="18">
    <source>
        <dbReference type="Proteomes" id="UP000248484"/>
    </source>
</evidence>
<comment type="subcellular location">
    <subcellularLocation>
        <location evidence="1">Membrane</location>
        <topology evidence="1">Lipid-anchor</topology>
    </subcellularLocation>
</comment>
<dbReference type="InterPro" id="IPR050648">
    <property type="entry name" value="F-box_LRR-repeat"/>
</dbReference>
<evidence type="ECO:0000256" key="9">
    <source>
        <dbReference type="ARBA" id="ARBA00022843"/>
    </source>
</evidence>
<evidence type="ECO:0000256" key="1">
    <source>
        <dbReference type="ARBA" id="ARBA00004635"/>
    </source>
</evidence>
<evidence type="ECO:0000256" key="7">
    <source>
        <dbReference type="ARBA" id="ARBA00022786"/>
    </source>
</evidence>
<accession>A0A2Y9S0X2</accession>
<dbReference type="KEGG" id="pcad:102991080"/>
<dbReference type="SUPFAM" id="SSF52047">
    <property type="entry name" value="RNI-like"/>
    <property type="match status" value="2"/>
</dbReference>
<comment type="subunit">
    <text evidence="14">Part of the SCF (SKP1-CUL1-F-box) E3 ubiquitin-protein ligase complex SCF(FBXL2) composed of CUL1, SKP1, RBX1 and FBXL2. Interacts with calmodulin; may antagonize substrate ubiquitination by SCF(FBXL2). May interact with PIK3R1. Interacts with PTPN13.</text>
</comment>
<evidence type="ECO:0000256" key="6">
    <source>
        <dbReference type="ARBA" id="ARBA00022737"/>
    </source>
</evidence>
<dbReference type="FunFam" id="3.80.10.10:FF:000060">
    <property type="entry name" value="F-box/LRR-repeat protein 20 isoform 2"/>
    <property type="match status" value="1"/>
</dbReference>
<dbReference type="Pfam" id="PF25372">
    <property type="entry name" value="DUF7885"/>
    <property type="match status" value="1"/>
</dbReference>
<dbReference type="FunFam" id="3.80.10.10:FF:000042">
    <property type="entry name" value="F-box/LRR-repeat protein 20 isoform 2"/>
    <property type="match status" value="1"/>
</dbReference>
<evidence type="ECO:0000256" key="11">
    <source>
        <dbReference type="ARBA" id="ARBA00023136"/>
    </source>
</evidence>
<keyword evidence="11" id="KW-0472">Membrane</keyword>
<dbReference type="GO" id="GO:1990756">
    <property type="term" value="F:ubiquitin-like ligase-substrate adaptor activity"/>
    <property type="evidence" value="ECO:0007669"/>
    <property type="project" value="UniProtKB-ARBA"/>
</dbReference>
<dbReference type="Proteomes" id="UP000248484">
    <property type="component" value="Chromosome 18"/>
</dbReference>
<dbReference type="PANTHER" id="PTHR13382:SF69">
    <property type="entry name" value="FI18408P1"/>
    <property type="match status" value="1"/>
</dbReference>
<evidence type="ECO:0000256" key="13">
    <source>
        <dbReference type="ARBA" id="ARBA00023289"/>
    </source>
</evidence>
<gene>
    <name evidence="19" type="primary">FBXL2</name>
</gene>
<evidence type="ECO:0000256" key="12">
    <source>
        <dbReference type="ARBA" id="ARBA00023288"/>
    </source>
</evidence>
<evidence type="ECO:0000256" key="16">
    <source>
        <dbReference type="ARBA" id="ARBA00077972"/>
    </source>
</evidence>
<keyword evidence="3" id="KW-1017">Isopeptide bond</keyword>
<dbReference type="InterPro" id="IPR057207">
    <property type="entry name" value="FBXL15_LRR"/>
</dbReference>
<evidence type="ECO:0000256" key="8">
    <source>
        <dbReference type="ARBA" id="ARBA00022837"/>
    </source>
</evidence>
<dbReference type="RefSeq" id="XP_023972263.1">
    <property type="nucleotide sequence ID" value="XM_024116495.3"/>
</dbReference>
<dbReference type="CTD" id="25827"/>
<evidence type="ECO:0000313" key="19">
    <source>
        <dbReference type="RefSeq" id="XP_023972263.1"/>
    </source>
</evidence>
<dbReference type="PANTHER" id="PTHR13382">
    <property type="entry name" value="MITOCHONDRIAL ATP SYNTHASE COUPLING FACTOR B"/>
    <property type="match status" value="1"/>
</dbReference>
<dbReference type="SMART" id="SM00256">
    <property type="entry name" value="FBOX"/>
    <property type="match status" value="1"/>
</dbReference>
<evidence type="ECO:0000256" key="3">
    <source>
        <dbReference type="ARBA" id="ARBA00022499"/>
    </source>
</evidence>
<dbReference type="GO" id="GO:0031347">
    <property type="term" value="P:regulation of defense response"/>
    <property type="evidence" value="ECO:0007669"/>
    <property type="project" value="UniProtKB-ARBA"/>
</dbReference>
<dbReference type="GO" id="GO:0005516">
    <property type="term" value="F:calmodulin binding"/>
    <property type="evidence" value="ECO:0007669"/>
    <property type="project" value="UniProtKB-KW"/>
</dbReference>